<feature type="domain" description="Carrier" evidence="3">
    <location>
        <begin position="244"/>
        <end position="286"/>
    </location>
</feature>
<dbReference type="Pfam" id="PF00550">
    <property type="entry name" value="PP-binding"/>
    <property type="match status" value="1"/>
</dbReference>
<dbReference type="Proteomes" id="UP000383932">
    <property type="component" value="Unassembled WGS sequence"/>
</dbReference>
<dbReference type="EMBL" id="SSOP01000814">
    <property type="protein sequence ID" value="KAB5587745.1"/>
    <property type="molecule type" value="Genomic_DNA"/>
</dbReference>
<evidence type="ECO:0000259" key="4">
    <source>
        <dbReference type="Pfam" id="PF07993"/>
    </source>
</evidence>
<evidence type="ECO:0000259" key="3">
    <source>
        <dbReference type="Pfam" id="PF00550"/>
    </source>
</evidence>
<name>A0A5N5Q7N2_9AGAM</name>
<dbReference type="AlphaFoldDB" id="A0A5N5Q7N2"/>
<dbReference type="OrthoDB" id="429813at2759"/>
<dbReference type="InterPro" id="IPR051414">
    <property type="entry name" value="Adenylate-forming_Reductase"/>
</dbReference>
<sequence>MKCITSSGGSLAEGVGNILANWFGSVMEAYNPNNDLHNWAYIKFAWNVKTTFIPQNDCENTYKLAFVETEDHKLLVINWEFNGKPAYRTEDLVIKHPSELGLWKCVGHLDDQIVLLNGKKTNPGPMEEEIVKSPFVQHAIMFGQERNQTGVLIELHEAAAKSHFTKDERTTLIEQIWPYIEQANQASPIHSQLDKPTILFVDLAHPLPWTPKGTIPHLVAIKLYTQDIDRMYACLEKDLGVVDKLSKCIANILGRDIDVEGDLFQQGMDSLTVTILHRTICGALHLSEDPHIQALSGKINQQMVFSRPTVWQLTELVIQKSIKENENGDLVAEAVEAINTMINKYISSLKYQMGGKECILLTRTTGALGSHLLAQLLASDQVEKVWAVNRKTGNDNRNRQHASFQDKLLDTSLLSSHKLIFLDTDLEQPNLDLQQEMFDEIRSAATIIIHNAWQVNFNLSLQSFEPSIRGLRNLLDLALASTSRTSLPRFVFTSSISVAGFIGPGERLSEISVKPENAATSMGYGQSKFVGEKVCLFSIN</sequence>
<evidence type="ECO:0000256" key="1">
    <source>
        <dbReference type="ARBA" id="ARBA00022450"/>
    </source>
</evidence>
<dbReference type="InterPro" id="IPR036291">
    <property type="entry name" value="NAD(P)-bd_dom_sf"/>
</dbReference>
<evidence type="ECO:0000313" key="6">
    <source>
        <dbReference type="Proteomes" id="UP000383932"/>
    </source>
</evidence>
<feature type="domain" description="Thioester reductase (TE)" evidence="4">
    <location>
        <begin position="361"/>
        <end position="535"/>
    </location>
</feature>
<dbReference type="InterPro" id="IPR013120">
    <property type="entry name" value="FAR_NAD-bd"/>
</dbReference>
<accession>A0A5N5Q7N2</accession>
<dbReference type="Pfam" id="PF07993">
    <property type="entry name" value="NAD_binding_4"/>
    <property type="match status" value="1"/>
</dbReference>
<proteinExistence type="predicted"/>
<reference evidence="5 6" key="1">
    <citation type="journal article" date="2019" name="Fungal Biol. Biotechnol.">
        <title>Draft genome sequence of fastidious pathogen Ceratobasidium theobromae, which causes vascular-streak dieback in Theobroma cacao.</title>
        <authorList>
            <person name="Ali S.S."/>
            <person name="Asman A."/>
            <person name="Shao J."/>
            <person name="Firmansyah A.P."/>
            <person name="Susilo A.W."/>
            <person name="Rosmana A."/>
            <person name="McMahon P."/>
            <person name="Junaid M."/>
            <person name="Guest D."/>
            <person name="Kheng T.Y."/>
            <person name="Meinhardt L.W."/>
            <person name="Bailey B.A."/>
        </authorList>
    </citation>
    <scope>NUCLEOTIDE SEQUENCE [LARGE SCALE GENOMIC DNA]</scope>
    <source>
        <strain evidence="5 6">CT2</strain>
    </source>
</reference>
<gene>
    <name evidence="5" type="ORF">CTheo_8814</name>
</gene>
<protein>
    <submittedName>
        <fullName evidence="5">Acetyl-CoA synthetase</fullName>
    </submittedName>
</protein>
<evidence type="ECO:0000256" key="2">
    <source>
        <dbReference type="ARBA" id="ARBA00022553"/>
    </source>
</evidence>
<dbReference type="PANTHER" id="PTHR43439">
    <property type="entry name" value="PHENYLACETATE-COENZYME A LIGASE"/>
    <property type="match status" value="1"/>
</dbReference>
<keyword evidence="1" id="KW-0596">Phosphopantetheine</keyword>
<dbReference type="SUPFAM" id="SSF51735">
    <property type="entry name" value="NAD(P)-binding Rossmann-fold domains"/>
    <property type="match status" value="1"/>
</dbReference>
<dbReference type="Gene3D" id="3.40.50.720">
    <property type="entry name" value="NAD(P)-binding Rossmann-like Domain"/>
    <property type="match status" value="1"/>
</dbReference>
<evidence type="ECO:0000313" key="5">
    <source>
        <dbReference type="EMBL" id="KAB5587745.1"/>
    </source>
</evidence>
<keyword evidence="2" id="KW-0597">Phosphoprotein</keyword>
<dbReference type="SUPFAM" id="SSF56801">
    <property type="entry name" value="Acetyl-CoA synthetase-like"/>
    <property type="match status" value="1"/>
</dbReference>
<organism evidence="5 6">
    <name type="scientific">Ceratobasidium theobromae</name>
    <dbReference type="NCBI Taxonomy" id="1582974"/>
    <lineage>
        <taxon>Eukaryota</taxon>
        <taxon>Fungi</taxon>
        <taxon>Dikarya</taxon>
        <taxon>Basidiomycota</taxon>
        <taxon>Agaricomycotina</taxon>
        <taxon>Agaricomycetes</taxon>
        <taxon>Cantharellales</taxon>
        <taxon>Ceratobasidiaceae</taxon>
        <taxon>Ceratobasidium</taxon>
    </lineage>
</organism>
<comment type="caution">
    <text evidence="5">The sequence shown here is derived from an EMBL/GenBank/DDBJ whole genome shotgun (WGS) entry which is preliminary data.</text>
</comment>
<dbReference type="PANTHER" id="PTHR43439:SF2">
    <property type="entry name" value="ENZYME, PUTATIVE (JCVI)-RELATED"/>
    <property type="match status" value="1"/>
</dbReference>
<keyword evidence="6" id="KW-1185">Reference proteome</keyword>
<dbReference type="InterPro" id="IPR009081">
    <property type="entry name" value="PP-bd_ACP"/>
</dbReference>
<dbReference type="Pfam" id="PF23562">
    <property type="entry name" value="AMP-binding_C_3"/>
    <property type="match status" value="1"/>
</dbReference>